<proteinExistence type="predicted"/>
<evidence type="ECO:0000313" key="3">
    <source>
        <dbReference type="Proteomes" id="UP000636479"/>
    </source>
</evidence>
<dbReference type="EMBL" id="JACAZF010000011">
    <property type="protein sequence ID" value="KAF7292919.1"/>
    <property type="molecule type" value="Genomic_DNA"/>
</dbReference>
<dbReference type="Proteomes" id="UP000636479">
    <property type="component" value="Unassembled WGS sequence"/>
</dbReference>
<dbReference type="EMBL" id="JACAZF010000011">
    <property type="protein sequence ID" value="KAF7292924.1"/>
    <property type="molecule type" value="Genomic_DNA"/>
</dbReference>
<reference evidence="1" key="1">
    <citation type="submission" date="2020-05" db="EMBL/GenBank/DDBJ databases">
        <title>Mycena genomes resolve the evolution of fungal bioluminescence.</title>
        <authorList>
            <person name="Tsai I.J."/>
        </authorList>
    </citation>
    <scope>NUCLEOTIDE SEQUENCE</scope>
    <source>
        <strain evidence="1">171206Taipei</strain>
    </source>
</reference>
<dbReference type="AlphaFoldDB" id="A0A8H6VT38"/>
<sequence>MSFFSNLKDFPALSEQDTEPLPPPLEAHSPKASPLGYFYGYIVFKGNYDVNNDEQCMRLFAVHQGLRNLAHVVTDRDTAMVYLAVYRTTDSTVWSMEGGNNRIPNARLRKKLEESLGVTEGPHWFPDDGSYFWYPDAVNRIIKCWSHTKMALLA</sequence>
<accession>A0A8H6VT38</accession>
<evidence type="ECO:0000313" key="2">
    <source>
        <dbReference type="EMBL" id="KAF7292924.1"/>
    </source>
</evidence>
<organism evidence="1 3">
    <name type="scientific">Mycena indigotica</name>
    <dbReference type="NCBI Taxonomy" id="2126181"/>
    <lineage>
        <taxon>Eukaryota</taxon>
        <taxon>Fungi</taxon>
        <taxon>Dikarya</taxon>
        <taxon>Basidiomycota</taxon>
        <taxon>Agaricomycotina</taxon>
        <taxon>Agaricomycetes</taxon>
        <taxon>Agaricomycetidae</taxon>
        <taxon>Agaricales</taxon>
        <taxon>Marasmiineae</taxon>
        <taxon>Mycenaceae</taxon>
        <taxon>Mycena</taxon>
    </lineage>
</organism>
<dbReference type="OrthoDB" id="3114298at2759"/>
<keyword evidence="3" id="KW-1185">Reference proteome</keyword>
<evidence type="ECO:0000313" key="1">
    <source>
        <dbReference type="EMBL" id="KAF7292919.1"/>
    </source>
</evidence>
<dbReference type="GeneID" id="59350937"/>
<protein>
    <submittedName>
        <fullName evidence="1">Uncharacterized protein</fullName>
    </submittedName>
</protein>
<dbReference type="RefSeq" id="XP_037215347.1">
    <property type="nucleotide sequence ID" value="XM_037368421.1"/>
</dbReference>
<gene>
    <name evidence="1" type="ORF">MIND_01191000</name>
    <name evidence="2" type="ORF">MIND_01191500</name>
</gene>
<name>A0A8H6VT38_9AGAR</name>
<comment type="caution">
    <text evidence="1">The sequence shown here is derived from an EMBL/GenBank/DDBJ whole genome shotgun (WGS) entry which is preliminary data.</text>
</comment>